<evidence type="ECO:0000313" key="2">
    <source>
        <dbReference type="EMBL" id="MED6195924.1"/>
    </source>
</evidence>
<sequence>MDSSGIYAIRLLMIGVIICFVILEFHGTIPRESWATTTSFYIASAHELDKCVRYCTTEYVDDSTKMIDCIKKCVALECQERHRDDPKMKKECIDKFFAKYTKSRKLG</sequence>
<organism evidence="2 3">
    <name type="scientific">Stylosanthes scabra</name>
    <dbReference type="NCBI Taxonomy" id="79078"/>
    <lineage>
        <taxon>Eukaryota</taxon>
        <taxon>Viridiplantae</taxon>
        <taxon>Streptophyta</taxon>
        <taxon>Embryophyta</taxon>
        <taxon>Tracheophyta</taxon>
        <taxon>Spermatophyta</taxon>
        <taxon>Magnoliopsida</taxon>
        <taxon>eudicotyledons</taxon>
        <taxon>Gunneridae</taxon>
        <taxon>Pentapetalae</taxon>
        <taxon>rosids</taxon>
        <taxon>fabids</taxon>
        <taxon>Fabales</taxon>
        <taxon>Fabaceae</taxon>
        <taxon>Papilionoideae</taxon>
        <taxon>50 kb inversion clade</taxon>
        <taxon>dalbergioids sensu lato</taxon>
        <taxon>Dalbergieae</taxon>
        <taxon>Pterocarpus clade</taxon>
        <taxon>Stylosanthes</taxon>
    </lineage>
</organism>
<accession>A0ABU6XFC9</accession>
<evidence type="ECO:0000313" key="3">
    <source>
        <dbReference type="Proteomes" id="UP001341840"/>
    </source>
</evidence>
<protein>
    <submittedName>
        <fullName evidence="2">Uncharacterized protein</fullName>
    </submittedName>
</protein>
<proteinExistence type="predicted"/>
<keyword evidence="1" id="KW-0812">Transmembrane</keyword>
<evidence type="ECO:0000256" key="1">
    <source>
        <dbReference type="SAM" id="Phobius"/>
    </source>
</evidence>
<dbReference type="EMBL" id="JASCZI010211689">
    <property type="protein sequence ID" value="MED6195924.1"/>
    <property type="molecule type" value="Genomic_DNA"/>
</dbReference>
<comment type="caution">
    <text evidence="2">The sequence shown here is derived from an EMBL/GenBank/DDBJ whole genome shotgun (WGS) entry which is preliminary data.</text>
</comment>
<reference evidence="2 3" key="1">
    <citation type="journal article" date="2023" name="Plants (Basel)">
        <title>Bridging the Gap: Combining Genomics and Transcriptomics Approaches to Understand Stylosanthes scabra, an Orphan Legume from the Brazilian Caatinga.</title>
        <authorList>
            <person name="Ferreira-Neto J.R.C."/>
            <person name="da Silva M.D."/>
            <person name="Binneck E."/>
            <person name="de Melo N.F."/>
            <person name="da Silva R.H."/>
            <person name="de Melo A.L.T.M."/>
            <person name="Pandolfi V."/>
            <person name="Bustamante F.O."/>
            <person name="Brasileiro-Vidal A.C."/>
            <person name="Benko-Iseppon A.M."/>
        </authorList>
    </citation>
    <scope>NUCLEOTIDE SEQUENCE [LARGE SCALE GENOMIC DNA]</scope>
    <source>
        <tissue evidence="2">Leaves</tissue>
    </source>
</reference>
<keyword evidence="3" id="KW-1185">Reference proteome</keyword>
<keyword evidence="1" id="KW-0472">Membrane</keyword>
<dbReference type="Proteomes" id="UP001341840">
    <property type="component" value="Unassembled WGS sequence"/>
</dbReference>
<keyword evidence="1" id="KW-1133">Transmembrane helix</keyword>
<name>A0ABU6XFC9_9FABA</name>
<gene>
    <name evidence="2" type="ORF">PIB30_042396</name>
</gene>
<feature type="transmembrane region" description="Helical" evidence="1">
    <location>
        <begin position="6"/>
        <end position="23"/>
    </location>
</feature>